<organism evidence="3 4">
    <name type="scientific">Paraburkholderia agricolaris</name>
    <dbReference type="NCBI Taxonomy" id="2152888"/>
    <lineage>
        <taxon>Bacteria</taxon>
        <taxon>Pseudomonadati</taxon>
        <taxon>Pseudomonadota</taxon>
        <taxon>Betaproteobacteria</taxon>
        <taxon>Burkholderiales</taxon>
        <taxon>Burkholderiaceae</taxon>
        <taxon>Paraburkholderia</taxon>
    </lineage>
</organism>
<feature type="signal peptide" evidence="2">
    <location>
        <begin position="1"/>
        <end position="22"/>
    </location>
</feature>
<sequence>MKVRNVLGVGLLTAFLAPLAYADVASTASPHQPVQQSQQHAGTLPTIASSGAIPKVNQKAHGKTRAEVRQELIQAQRDGLIPTNDTDYPPGKRTIERNKARFAALERHYE</sequence>
<evidence type="ECO:0000256" key="2">
    <source>
        <dbReference type="SAM" id="SignalP"/>
    </source>
</evidence>
<keyword evidence="2" id="KW-0732">Signal</keyword>
<accession>A0ABW8ZVT1</accession>
<feature type="chain" id="PRO_5046206284" evidence="2">
    <location>
        <begin position="23"/>
        <end position="110"/>
    </location>
</feature>
<dbReference type="Proteomes" id="UP001629249">
    <property type="component" value="Unassembled WGS sequence"/>
</dbReference>
<evidence type="ECO:0000313" key="3">
    <source>
        <dbReference type="EMBL" id="MFL9886943.1"/>
    </source>
</evidence>
<feature type="region of interest" description="Disordered" evidence="1">
    <location>
        <begin position="26"/>
        <end position="65"/>
    </location>
</feature>
<dbReference type="EMBL" id="JAQQFN010000024">
    <property type="protein sequence ID" value="MFL9886943.1"/>
    <property type="molecule type" value="Genomic_DNA"/>
</dbReference>
<comment type="caution">
    <text evidence="3">The sequence shown here is derived from an EMBL/GenBank/DDBJ whole genome shotgun (WGS) entry which is preliminary data.</text>
</comment>
<dbReference type="InterPro" id="IPR025421">
    <property type="entry name" value="DUF4148"/>
</dbReference>
<dbReference type="Pfam" id="PF13663">
    <property type="entry name" value="DUF4148"/>
    <property type="match status" value="1"/>
</dbReference>
<dbReference type="RefSeq" id="WP_408331049.1">
    <property type="nucleotide sequence ID" value="NZ_JAQQFH010000018.1"/>
</dbReference>
<evidence type="ECO:0000313" key="4">
    <source>
        <dbReference type="Proteomes" id="UP001629249"/>
    </source>
</evidence>
<keyword evidence="4" id="KW-1185">Reference proteome</keyword>
<name>A0ABW8ZVT1_9BURK</name>
<protein>
    <submittedName>
        <fullName evidence="3">DUF4148 domain-containing protein</fullName>
    </submittedName>
</protein>
<evidence type="ECO:0000256" key="1">
    <source>
        <dbReference type="SAM" id="MobiDB-lite"/>
    </source>
</evidence>
<reference evidence="3 4" key="1">
    <citation type="journal article" date="2024" name="Chem. Sci.">
        <title>Discovery of megapolipeptins by genome mining of a Burkholderiales bacteria collection.</title>
        <authorList>
            <person name="Paulo B.S."/>
            <person name="Recchia M.J.J."/>
            <person name="Lee S."/>
            <person name="Fergusson C.H."/>
            <person name="Romanowski S.B."/>
            <person name="Hernandez A."/>
            <person name="Krull N."/>
            <person name="Liu D.Y."/>
            <person name="Cavanagh H."/>
            <person name="Bos A."/>
            <person name="Gray C.A."/>
            <person name="Murphy B.T."/>
            <person name="Linington R.G."/>
            <person name="Eustaquio A.S."/>
        </authorList>
    </citation>
    <scope>NUCLEOTIDE SEQUENCE [LARGE SCALE GENOMIC DNA]</scope>
    <source>
        <strain evidence="3 4">RL16-012-BIC-B</strain>
    </source>
</reference>
<proteinExistence type="predicted"/>
<gene>
    <name evidence="3" type="ORF">PQR66_28145</name>
</gene>
<feature type="compositionally biased region" description="Low complexity" evidence="1">
    <location>
        <begin position="28"/>
        <end position="41"/>
    </location>
</feature>